<dbReference type="InterPro" id="IPR032678">
    <property type="entry name" value="tRNA-synt_1_cat_dom"/>
</dbReference>
<comment type="subunit">
    <text evidence="3 12">Monomer.</text>
</comment>
<dbReference type="GO" id="GO:0006423">
    <property type="term" value="P:cysteinyl-tRNA aminoacylation"/>
    <property type="evidence" value="ECO:0007669"/>
    <property type="project" value="UniProtKB-UniRule"/>
</dbReference>
<dbReference type="InterPro" id="IPR009080">
    <property type="entry name" value="tRNAsynth_Ia_anticodon-bd"/>
</dbReference>
<proteinExistence type="inferred from homology"/>
<dbReference type="Gene3D" id="1.20.120.1910">
    <property type="entry name" value="Cysteine-tRNA ligase, C-terminal anti-codon recognition domain"/>
    <property type="match status" value="1"/>
</dbReference>
<comment type="similarity">
    <text evidence="2 12">Belongs to the class-I aminoacyl-tRNA synthetase family.</text>
</comment>
<dbReference type="SUPFAM" id="SSF52374">
    <property type="entry name" value="Nucleotidylyl transferase"/>
    <property type="match status" value="1"/>
</dbReference>
<keyword evidence="7 12" id="KW-0547">Nucleotide-binding</keyword>
<name>A0A8F9TY45_9BACT</name>
<keyword evidence="6 12" id="KW-0479">Metal-binding</keyword>
<evidence type="ECO:0000256" key="6">
    <source>
        <dbReference type="ARBA" id="ARBA00022723"/>
    </source>
</evidence>
<evidence type="ECO:0000256" key="8">
    <source>
        <dbReference type="ARBA" id="ARBA00022833"/>
    </source>
</evidence>
<gene>
    <name evidence="12 15" type="primary">cysS</name>
    <name evidence="15" type="ORF">K0B96_03415</name>
</gene>
<keyword evidence="16" id="KW-1185">Reference proteome</keyword>
<keyword evidence="5 12" id="KW-0436">Ligase</keyword>
<dbReference type="GO" id="GO:0004817">
    <property type="term" value="F:cysteine-tRNA ligase activity"/>
    <property type="evidence" value="ECO:0007669"/>
    <property type="project" value="UniProtKB-UniRule"/>
</dbReference>
<feature type="binding site" evidence="12">
    <location>
        <position position="221"/>
    </location>
    <ligand>
        <name>Zn(2+)</name>
        <dbReference type="ChEBI" id="CHEBI:29105"/>
    </ligand>
</feature>
<feature type="domain" description="tRNA synthetases class I catalytic" evidence="13">
    <location>
        <begin position="25"/>
        <end position="325"/>
    </location>
</feature>
<comment type="subcellular location">
    <subcellularLocation>
        <location evidence="1 12">Cytoplasm</location>
    </subcellularLocation>
</comment>
<keyword evidence="9 12" id="KW-0067">ATP-binding</keyword>
<dbReference type="EC" id="6.1.1.16" evidence="12"/>
<dbReference type="Gene3D" id="3.40.50.620">
    <property type="entry name" value="HUPs"/>
    <property type="match status" value="1"/>
</dbReference>
<accession>A0A8F9TY45</accession>
<feature type="binding site" evidence="12">
    <location>
        <position position="30"/>
    </location>
    <ligand>
        <name>Zn(2+)</name>
        <dbReference type="ChEBI" id="CHEBI:29105"/>
    </ligand>
</feature>
<dbReference type="GO" id="GO:0005829">
    <property type="term" value="C:cytosol"/>
    <property type="evidence" value="ECO:0007669"/>
    <property type="project" value="TreeGrafter"/>
</dbReference>
<evidence type="ECO:0000256" key="3">
    <source>
        <dbReference type="ARBA" id="ARBA00011245"/>
    </source>
</evidence>
<feature type="binding site" evidence="12">
    <location>
        <position position="250"/>
    </location>
    <ligand>
        <name>Zn(2+)</name>
        <dbReference type="ChEBI" id="CHEBI:29105"/>
    </ligand>
</feature>
<dbReference type="InterPro" id="IPR024909">
    <property type="entry name" value="Cys-tRNA/MSH_ligase"/>
</dbReference>
<dbReference type="EMBL" id="CP080507">
    <property type="protein sequence ID" value="QYM79682.1"/>
    <property type="molecule type" value="Genomic_DNA"/>
</dbReference>
<keyword evidence="10 12" id="KW-0648">Protein biosynthesis</keyword>
<evidence type="ECO:0000256" key="5">
    <source>
        <dbReference type="ARBA" id="ARBA00022598"/>
    </source>
</evidence>
<dbReference type="Pfam" id="PF09190">
    <property type="entry name" value="DALR_2"/>
    <property type="match status" value="1"/>
</dbReference>
<evidence type="ECO:0000313" key="16">
    <source>
        <dbReference type="Proteomes" id="UP000825051"/>
    </source>
</evidence>
<keyword evidence="4 12" id="KW-0963">Cytoplasm</keyword>
<evidence type="ECO:0000256" key="10">
    <source>
        <dbReference type="ARBA" id="ARBA00022917"/>
    </source>
</evidence>
<comment type="catalytic activity">
    <reaction evidence="12">
        <text>tRNA(Cys) + L-cysteine + ATP = L-cysteinyl-tRNA(Cys) + AMP + diphosphate</text>
        <dbReference type="Rhea" id="RHEA:17773"/>
        <dbReference type="Rhea" id="RHEA-COMP:9661"/>
        <dbReference type="Rhea" id="RHEA-COMP:9679"/>
        <dbReference type="ChEBI" id="CHEBI:30616"/>
        <dbReference type="ChEBI" id="CHEBI:33019"/>
        <dbReference type="ChEBI" id="CHEBI:35235"/>
        <dbReference type="ChEBI" id="CHEBI:78442"/>
        <dbReference type="ChEBI" id="CHEBI:78517"/>
        <dbReference type="ChEBI" id="CHEBI:456215"/>
        <dbReference type="EC" id="6.1.1.16"/>
    </reaction>
</comment>
<evidence type="ECO:0000256" key="9">
    <source>
        <dbReference type="ARBA" id="ARBA00022840"/>
    </source>
</evidence>
<dbReference type="Pfam" id="PF01406">
    <property type="entry name" value="tRNA-synt_1e"/>
    <property type="match status" value="1"/>
</dbReference>
<reference evidence="15" key="1">
    <citation type="submission" date="2021-08" db="EMBL/GenBank/DDBJ databases">
        <title>Genome of a novel bacterium of the phylum Verrucomicrobia, Oleiharenicola sp. KSB-15.</title>
        <authorList>
            <person name="Chung J.-H."/>
            <person name="Ahn J.-H."/>
            <person name="Yoon Y."/>
            <person name="Kim D.-Y."/>
            <person name="An S.-H."/>
            <person name="Park I."/>
            <person name="Yeon J."/>
        </authorList>
    </citation>
    <scope>NUCLEOTIDE SEQUENCE</scope>
    <source>
        <strain evidence="15">KSB-15</strain>
    </source>
</reference>
<dbReference type="SUPFAM" id="SSF47323">
    <property type="entry name" value="Anticodon-binding domain of a subclass of class I aminoacyl-tRNA synthetases"/>
    <property type="match status" value="1"/>
</dbReference>
<evidence type="ECO:0000256" key="4">
    <source>
        <dbReference type="ARBA" id="ARBA00022490"/>
    </source>
</evidence>
<dbReference type="KEGG" id="ole:K0B96_03415"/>
<evidence type="ECO:0000313" key="15">
    <source>
        <dbReference type="EMBL" id="QYM79682.1"/>
    </source>
</evidence>
<feature type="binding site" evidence="12">
    <location>
        <position position="281"/>
    </location>
    <ligand>
        <name>ATP</name>
        <dbReference type="ChEBI" id="CHEBI:30616"/>
    </ligand>
</feature>
<dbReference type="AlphaFoldDB" id="A0A8F9TY45"/>
<dbReference type="NCBIfam" id="TIGR00435">
    <property type="entry name" value="cysS"/>
    <property type="match status" value="1"/>
</dbReference>
<dbReference type="InterPro" id="IPR015273">
    <property type="entry name" value="Cys-tRNA-synt_Ia_DALR"/>
</dbReference>
<dbReference type="PRINTS" id="PR00983">
    <property type="entry name" value="TRNASYNTHCYS"/>
</dbReference>
<protein>
    <recommendedName>
        <fullName evidence="12">Cysteine--tRNA ligase</fullName>
        <ecNumber evidence="12">6.1.1.16</ecNumber>
    </recommendedName>
    <alternativeName>
        <fullName evidence="12">Cysteinyl-tRNA synthetase</fullName>
        <shortName evidence="12">CysRS</shortName>
    </alternativeName>
</protein>
<evidence type="ECO:0000259" key="13">
    <source>
        <dbReference type="Pfam" id="PF01406"/>
    </source>
</evidence>
<sequence length="458" mass="50552">MALRLFDSLSRTVRELRPSHADGVFRFYNCGPTVYAPAHIGNFRTFVINDVLRRLLELELGAAKVKHVRNLTDVDDKTIRRARDENRPLADVTRQWTEKFHADCAALHCLPPHVEPTATGHIREQVDMIDVLLRKGNAYRVADGSVYFKVNSFDDYGQLSRVKERELQVGSALAGKPQSADADEKEDGSDFALWKAHKADDGDNAWDSPWGRGRPGWHIECSAMSKKHLGETIDLHTGGVDLLFPHHENEIAQSECCNGVQFSRHWYHSEHLLVDGKKMSKSLGNLYTLDDLTAKGFSPAAIRYALLAGHPRKQLNFTLDSVHAAESAIATLRAFRSALPESATAAHHVFEPVISALQDDLNTPAALGALFTIVNRKNGEADRASLDRALFALGLDLTAPAAAKAEIPPALAALAEKRWAAKQSKDFATADALRADLTAAGWSMLDRKDGYSLEPLKK</sequence>
<feature type="binding site" evidence="12">
    <location>
        <position position="246"/>
    </location>
    <ligand>
        <name>Zn(2+)</name>
        <dbReference type="ChEBI" id="CHEBI:29105"/>
    </ligand>
</feature>
<feature type="short sequence motif" description="'HIGH' region" evidence="12">
    <location>
        <begin position="32"/>
        <end position="42"/>
    </location>
</feature>
<dbReference type="PANTHER" id="PTHR10890">
    <property type="entry name" value="CYSTEINYL-TRNA SYNTHETASE"/>
    <property type="match status" value="1"/>
</dbReference>
<evidence type="ECO:0000256" key="2">
    <source>
        <dbReference type="ARBA" id="ARBA00005594"/>
    </source>
</evidence>
<evidence type="ECO:0000256" key="11">
    <source>
        <dbReference type="ARBA" id="ARBA00023146"/>
    </source>
</evidence>
<evidence type="ECO:0000256" key="12">
    <source>
        <dbReference type="HAMAP-Rule" id="MF_00041"/>
    </source>
</evidence>
<feature type="short sequence motif" description="'KMSKS' region" evidence="12">
    <location>
        <begin position="278"/>
        <end position="282"/>
    </location>
</feature>
<dbReference type="InterPro" id="IPR014729">
    <property type="entry name" value="Rossmann-like_a/b/a_fold"/>
</dbReference>
<evidence type="ECO:0000256" key="7">
    <source>
        <dbReference type="ARBA" id="ARBA00022741"/>
    </source>
</evidence>
<dbReference type="GO" id="GO:0005524">
    <property type="term" value="F:ATP binding"/>
    <property type="evidence" value="ECO:0007669"/>
    <property type="project" value="UniProtKB-UniRule"/>
</dbReference>
<keyword evidence="11 12" id="KW-0030">Aminoacyl-tRNA synthetase</keyword>
<keyword evidence="8 12" id="KW-0862">Zinc</keyword>
<organism evidence="15 16">
    <name type="scientific">Horticoccus luteus</name>
    <dbReference type="NCBI Taxonomy" id="2862869"/>
    <lineage>
        <taxon>Bacteria</taxon>
        <taxon>Pseudomonadati</taxon>
        <taxon>Verrucomicrobiota</taxon>
        <taxon>Opitutia</taxon>
        <taxon>Opitutales</taxon>
        <taxon>Opitutaceae</taxon>
        <taxon>Horticoccus</taxon>
    </lineage>
</organism>
<dbReference type="PANTHER" id="PTHR10890:SF3">
    <property type="entry name" value="CYSTEINE--TRNA LIGASE, CYTOPLASMIC"/>
    <property type="match status" value="1"/>
</dbReference>
<dbReference type="HAMAP" id="MF_00041">
    <property type="entry name" value="Cys_tRNA_synth"/>
    <property type="match status" value="1"/>
</dbReference>
<comment type="cofactor">
    <cofactor evidence="12">
        <name>Zn(2+)</name>
        <dbReference type="ChEBI" id="CHEBI:29105"/>
    </cofactor>
    <text evidence="12">Binds 1 zinc ion per subunit.</text>
</comment>
<dbReference type="CDD" id="cd00672">
    <property type="entry name" value="CysRS_core"/>
    <property type="match status" value="1"/>
</dbReference>
<feature type="domain" description="Cysteinyl-tRNA synthetase class Ia DALR" evidence="14">
    <location>
        <begin position="353"/>
        <end position="383"/>
    </location>
</feature>
<evidence type="ECO:0000256" key="1">
    <source>
        <dbReference type="ARBA" id="ARBA00004496"/>
    </source>
</evidence>
<dbReference type="GO" id="GO:0008270">
    <property type="term" value="F:zinc ion binding"/>
    <property type="evidence" value="ECO:0007669"/>
    <property type="project" value="UniProtKB-UniRule"/>
</dbReference>
<dbReference type="RefSeq" id="WP_220163874.1">
    <property type="nucleotide sequence ID" value="NZ_CP080507.1"/>
</dbReference>
<dbReference type="Proteomes" id="UP000825051">
    <property type="component" value="Chromosome"/>
</dbReference>
<evidence type="ECO:0000259" key="14">
    <source>
        <dbReference type="Pfam" id="PF09190"/>
    </source>
</evidence>
<dbReference type="InterPro" id="IPR015803">
    <property type="entry name" value="Cys-tRNA-ligase"/>
</dbReference>